<organism evidence="1 2">
    <name type="scientific">Tabrizicola oligotrophica</name>
    <dbReference type="NCBI Taxonomy" id="2710650"/>
    <lineage>
        <taxon>Bacteria</taxon>
        <taxon>Pseudomonadati</taxon>
        <taxon>Pseudomonadota</taxon>
        <taxon>Alphaproteobacteria</taxon>
        <taxon>Rhodobacterales</taxon>
        <taxon>Paracoccaceae</taxon>
        <taxon>Tabrizicola</taxon>
    </lineage>
</organism>
<dbReference type="Proteomes" id="UP000477782">
    <property type="component" value="Unassembled WGS sequence"/>
</dbReference>
<protein>
    <recommendedName>
        <fullName evidence="3">Peptidase inhibitor I78 family protein</fullName>
    </recommendedName>
</protein>
<sequence>MVRQFAAVMSLRRGPALLLCLLAGCAGFGGDLRMGPVDEMLPPQPDRCGLAALPELTGQPMARLADFRLTGALRVLWPGQEITNEVDPSRLNAEVDVAGRILRLMCG</sequence>
<name>A0A6M0QRA7_9RHOB</name>
<gene>
    <name evidence="1" type="ORF">G4Z14_07030</name>
</gene>
<reference evidence="1 2" key="1">
    <citation type="submission" date="2020-02" db="EMBL/GenBank/DDBJ databases">
        <authorList>
            <person name="Chen W.-M."/>
        </authorList>
    </citation>
    <scope>NUCLEOTIDE SEQUENCE [LARGE SCALE GENOMIC DNA]</scope>
    <source>
        <strain evidence="1 2">KMS-5</strain>
    </source>
</reference>
<accession>A0A6M0QRA7</accession>
<evidence type="ECO:0000313" key="1">
    <source>
        <dbReference type="EMBL" id="NEY90050.1"/>
    </source>
</evidence>
<dbReference type="Gene3D" id="3.30.10.10">
    <property type="entry name" value="Trypsin Inhibitor V, subunit A"/>
    <property type="match status" value="1"/>
</dbReference>
<dbReference type="PROSITE" id="PS51257">
    <property type="entry name" value="PROKAR_LIPOPROTEIN"/>
    <property type="match status" value="1"/>
</dbReference>
<dbReference type="InterPro" id="IPR021719">
    <property type="entry name" value="Prot_inh_I78"/>
</dbReference>
<evidence type="ECO:0008006" key="3">
    <source>
        <dbReference type="Google" id="ProtNLM"/>
    </source>
</evidence>
<keyword evidence="2" id="KW-1185">Reference proteome</keyword>
<proteinExistence type="predicted"/>
<dbReference type="AlphaFoldDB" id="A0A6M0QRA7"/>
<evidence type="ECO:0000313" key="2">
    <source>
        <dbReference type="Proteomes" id="UP000477782"/>
    </source>
</evidence>
<comment type="caution">
    <text evidence="1">The sequence shown here is derived from an EMBL/GenBank/DDBJ whole genome shotgun (WGS) entry which is preliminary data.</text>
</comment>
<dbReference type="EMBL" id="JAAIVJ010000003">
    <property type="protein sequence ID" value="NEY90050.1"/>
    <property type="molecule type" value="Genomic_DNA"/>
</dbReference>
<dbReference type="Pfam" id="PF11720">
    <property type="entry name" value="Inhibitor_I78"/>
    <property type="match status" value="1"/>
</dbReference>